<keyword evidence="4 6" id="KW-1133">Transmembrane helix</keyword>
<evidence type="ECO:0000313" key="9">
    <source>
        <dbReference type="Proteomes" id="UP001415857"/>
    </source>
</evidence>
<comment type="caution">
    <text evidence="8">The sequence shown here is derived from an EMBL/GenBank/DDBJ whole genome shotgun (WGS) entry which is preliminary data.</text>
</comment>
<evidence type="ECO:0000313" key="8">
    <source>
        <dbReference type="EMBL" id="KAK9280633.1"/>
    </source>
</evidence>
<sequence length="360" mass="39857">MKWNGQWKPVVAMVAVNFALAMVNVLLKKILNEGRTNHLVIVTYRQSVSTIFLTPIAYFWDRYQLLIVHSPFLEIAFYARATLTQYLFLLGLQYTSATFSSAFINLVPASTFIIALPFGLEKVNVKSKGGRTKVLGTMVCIGGAMLLTLYKGIPLTNPSHSQAGIHKTNADMVPLAKKTENWATGSIVLTAGSLTWSSWFLIQARIGKRYPCQYSSTTIMSFFSAIQSALLSLIIERDFSKWALKGKLEISSIIYAGMVGSGLCYVGMSWCIKQRGPVFTSAFSPLIQIFVATFDFFIQHEQIHLGSVLGSILLIAGLYILLWGKSKEAEDCVTKQTLVDDENEDCIPVSDPVTNNSRCS</sequence>
<dbReference type="SUPFAM" id="SSF103481">
    <property type="entry name" value="Multidrug resistance efflux transporter EmrE"/>
    <property type="match status" value="2"/>
</dbReference>
<evidence type="ECO:0000256" key="2">
    <source>
        <dbReference type="ARBA" id="ARBA00007635"/>
    </source>
</evidence>
<evidence type="ECO:0000256" key="5">
    <source>
        <dbReference type="ARBA" id="ARBA00023136"/>
    </source>
</evidence>
<comment type="similarity">
    <text evidence="2 6">Belongs to the drug/metabolite transporter (DMT) superfamily. Plant drug/metabolite exporter (P-DME) (TC 2.A.7.4) family.</text>
</comment>
<feature type="domain" description="EamA" evidence="7">
    <location>
        <begin position="185"/>
        <end position="322"/>
    </location>
</feature>
<evidence type="ECO:0000256" key="3">
    <source>
        <dbReference type="ARBA" id="ARBA00022692"/>
    </source>
</evidence>
<comment type="subcellular location">
    <subcellularLocation>
        <location evidence="1 6">Membrane</location>
        <topology evidence="1 6">Multi-pass membrane protein</topology>
    </subcellularLocation>
</comment>
<feature type="transmembrane region" description="Helical" evidence="6">
    <location>
        <begin position="278"/>
        <end position="297"/>
    </location>
</feature>
<dbReference type="EMBL" id="JBBPBK010000008">
    <property type="protein sequence ID" value="KAK9280633.1"/>
    <property type="molecule type" value="Genomic_DNA"/>
</dbReference>
<dbReference type="AlphaFoldDB" id="A0AAP0RN45"/>
<feature type="transmembrane region" description="Helical" evidence="6">
    <location>
        <begin position="6"/>
        <end position="27"/>
    </location>
</feature>
<evidence type="ECO:0000256" key="1">
    <source>
        <dbReference type="ARBA" id="ARBA00004141"/>
    </source>
</evidence>
<feature type="transmembrane region" description="Helical" evidence="6">
    <location>
        <begin position="214"/>
        <end position="235"/>
    </location>
</feature>
<feature type="domain" description="EamA" evidence="7">
    <location>
        <begin position="10"/>
        <end position="148"/>
    </location>
</feature>
<evidence type="ECO:0000256" key="6">
    <source>
        <dbReference type="RuleBase" id="RU363077"/>
    </source>
</evidence>
<feature type="transmembrane region" description="Helical" evidence="6">
    <location>
        <begin position="97"/>
        <end position="120"/>
    </location>
</feature>
<dbReference type="PANTHER" id="PTHR31218">
    <property type="entry name" value="WAT1-RELATED PROTEIN"/>
    <property type="match status" value="1"/>
</dbReference>
<protein>
    <recommendedName>
        <fullName evidence="6">WAT1-related protein</fullName>
    </recommendedName>
</protein>
<name>A0AAP0RN45_LIQFO</name>
<evidence type="ECO:0000259" key="7">
    <source>
        <dbReference type="Pfam" id="PF00892"/>
    </source>
</evidence>
<organism evidence="8 9">
    <name type="scientific">Liquidambar formosana</name>
    <name type="common">Formosan gum</name>
    <dbReference type="NCBI Taxonomy" id="63359"/>
    <lineage>
        <taxon>Eukaryota</taxon>
        <taxon>Viridiplantae</taxon>
        <taxon>Streptophyta</taxon>
        <taxon>Embryophyta</taxon>
        <taxon>Tracheophyta</taxon>
        <taxon>Spermatophyta</taxon>
        <taxon>Magnoliopsida</taxon>
        <taxon>eudicotyledons</taxon>
        <taxon>Gunneridae</taxon>
        <taxon>Pentapetalae</taxon>
        <taxon>Saxifragales</taxon>
        <taxon>Altingiaceae</taxon>
        <taxon>Liquidambar</taxon>
    </lineage>
</organism>
<keyword evidence="5 6" id="KW-0472">Membrane</keyword>
<feature type="transmembrane region" description="Helical" evidence="6">
    <location>
        <begin position="250"/>
        <end position="271"/>
    </location>
</feature>
<feature type="transmembrane region" description="Helical" evidence="6">
    <location>
        <begin position="303"/>
        <end position="322"/>
    </location>
</feature>
<dbReference type="InterPro" id="IPR030184">
    <property type="entry name" value="WAT1-related"/>
</dbReference>
<reference evidence="8 9" key="1">
    <citation type="journal article" date="2024" name="Plant J.">
        <title>Genome sequences and population genomics reveal climatic adaptation and genomic divergence between two closely related sweetgum species.</title>
        <authorList>
            <person name="Xu W.Q."/>
            <person name="Ren C.Q."/>
            <person name="Zhang X.Y."/>
            <person name="Comes H.P."/>
            <person name="Liu X.H."/>
            <person name="Li Y.G."/>
            <person name="Kettle C.J."/>
            <person name="Jalonen R."/>
            <person name="Gaisberger H."/>
            <person name="Ma Y.Z."/>
            <person name="Qiu Y.X."/>
        </authorList>
    </citation>
    <scope>NUCLEOTIDE SEQUENCE [LARGE SCALE GENOMIC DNA]</scope>
    <source>
        <strain evidence="8">Hangzhou</strain>
    </source>
</reference>
<dbReference type="Pfam" id="PF00892">
    <property type="entry name" value="EamA"/>
    <property type="match status" value="2"/>
</dbReference>
<dbReference type="InterPro" id="IPR000620">
    <property type="entry name" value="EamA_dom"/>
</dbReference>
<accession>A0AAP0RN45</accession>
<keyword evidence="9" id="KW-1185">Reference proteome</keyword>
<dbReference type="GO" id="GO:0016020">
    <property type="term" value="C:membrane"/>
    <property type="evidence" value="ECO:0007669"/>
    <property type="project" value="UniProtKB-SubCell"/>
</dbReference>
<proteinExistence type="inferred from homology"/>
<dbReference type="GO" id="GO:0022857">
    <property type="term" value="F:transmembrane transporter activity"/>
    <property type="evidence" value="ECO:0007669"/>
    <property type="project" value="InterPro"/>
</dbReference>
<gene>
    <name evidence="8" type="ORF">L1049_014329</name>
</gene>
<feature type="transmembrane region" description="Helical" evidence="6">
    <location>
        <begin position="182"/>
        <end position="202"/>
    </location>
</feature>
<evidence type="ECO:0000256" key="4">
    <source>
        <dbReference type="ARBA" id="ARBA00022989"/>
    </source>
</evidence>
<dbReference type="InterPro" id="IPR037185">
    <property type="entry name" value="EmrE-like"/>
</dbReference>
<keyword evidence="3 6" id="KW-0812">Transmembrane</keyword>
<feature type="transmembrane region" description="Helical" evidence="6">
    <location>
        <begin position="132"/>
        <end position="150"/>
    </location>
</feature>
<dbReference type="Proteomes" id="UP001415857">
    <property type="component" value="Unassembled WGS sequence"/>
</dbReference>